<feature type="region of interest" description="Disordered" evidence="1">
    <location>
        <begin position="27"/>
        <end position="93"/>
    </location>
</feature>
<keyword evidence="2" id="KW-0472">Membrane</keyword>
<feature type="compositionally biased region" description="Low complexity" evidence="1">
    <location>
        <begin position="431"/>
        <end position="442"/>
    </location>
</feature>
<comment type="caution">
    <text evidence="3">The sequence shown here is derived from an EMBL/GenBank/DDBJ whole genome shotgun (WGS) entry which is preliminary data.</text>
</comment>
<feature type="transmembrane region" description="Helical" evidence="2">
    <location>
        <begin position="339"/>
        <end position="362"/>
    </location>
</feature>
<proteinExistence type="predicted"/>
<sequence length="778" mass="85215">MSTDSRTRTGAANAPFSVTDAQCLRREGARAGRARGGEDVSVYRVEVPTSSSTLPPSPKDRTDGRHGDVAAREGDAFPLPECGDGGPTPEAAADAAPLHVPLLTSVEEQQPRGPASRIPTMVLLRHRMGCSTVVLKPRQRKLYNRQNLENFVLYKEQKYNAVNVLWRFCILMLFLLSFSAFCLVFSACTTEWLSLHTGKLFLSTGLFFSCRDRFLRPCKSWRSSYMEWAVMEPSTGSTLCRASAAFVRRYVGVLWALGLFQILCEVTVLFLGLRIAARPTRSGALLLLCIGFLLSTSAGIATVVLFRFYTSCLRRTCEDEYAREGICRVEYGYGYRLHIGAIAVHGLLLVLALCMHSYIYNIRLKSREKLRKARHRVSHKAQTDDCSVRMLDLPTTAAFGGDAGSANVCTNWDVTEPAALLSKKNSSMQPSIASDGSGSAAATVSRNGVPVPANSRINREPYEGGGGRLRDVSVPYGHSTTPQSAVPGLEVPCTAAMSFNQKGAHPIRGNDKVDSAVAVAPMPTRESSFFQHGSLHVSFAGVPDEKDERGGGTGLPGSRSHRYRYRRWASTNSLDNVCTRTAAATAEESDAVHQNTEGTIVARDHVFGVPAADNSDGGDRHGGSWRGSSPGGALAPRGGRSRWTGSQTATAQPSVTPRGRQRRSRSGKRGATPAHQRARKHRSLFLRFFNREYDSNYLTAAELGVPIAGATDWVYDDRSDMYYSFDRNMFWDPLTKEYYNCILKSWQESPDQVLEVRDVLDYMLESPPSSAGRGQGGS</sequence>
<evidence type="ECO:0000313" key="3">
    <source>
        <dbReference type="EMBL" id="KAG5501557.1"/>
    </source>
</evidence>
<evidence type="ECO:0000313" key="4">
    <source>
        <dbReference type="Proteomes" id="UP000674318"/>
    </source>
</evidence>
<dbReference type="RefSeq" id="XP_067756180.1">
    <property type="nucleotide sequence ID" value="XM_067899390.1"/>
</dbReference>
<dbReference type="GeneID" id="94289467"/>
<dbReference type="KEGG" id="phet:94289467"/>
<keyword evidence="4" id="KW-1185">Reference proteome</keyword>
<keyword evidence="2" id="KW-0812">Transmembrane</keyword>
<feature type="region of interest" description="Disordered" evidence="1">
    <location>
        <begin position="585"/>
        <end position="679"/>
    </location>
</feature>
<protein>
    <submittedName>
        <fullName evidence="3">Uncharacterized protein</fullName>
    </submittedName>
</protein>
<feature type="compositionally biased region" description="Basic residues" evidence="1">
    <location>
        <begin position="659"/>
        <end position="668"/>
    </location>
</feature>
<dbReference type="AlphaFoldDB" id="A0A836IAI8"/>
<dbReference type="EMBL" id="JAFJZO010000027">
    <property type="protein sequence ID" value="KAG5501557.1"/>
    <property type="molecule type" value="Genomic_DNA"/>
</dbReference>
<dbReference type="OrthoDB" id="273814at2759"/>
<feature type="transmembrane region" description="Helical" evidence="2">
    <location>
        <begin position="253"/>
        <end position="273"/>
    </location>
</feature>
<feature type="transmembrane region" description="Helical" evidence="2">
    <location>
        <begin position="285"/>
        <end position="306"/>
    </location>
</feature>
<feature type="transmembrane region" description="Helical" evidence="2">
    <location>
        <begin position="164"/>
        <end position="187"/>
    </location>
</feature>
<evidence type="ECO:0000256" key="2">
    <source>
        <dbReference type="SAM" id="Phobius"/>
    </source>
</evidence>
<keyword evidence="2" id="KW-1133">Transmembrane helix</keyword>
<dbReference type="Proteomes" id="UP000674318">
    <property type="component" value="Unassembled WGS sequence"/>
</dbReference>
<feature type="compositionally biased region" description="Polar residues" evidence="1">
    <location>
        <begin position="643"/>
        <end position="655"/>
    </location>
</feature>
<gene>
    <name evidence="3" type="ORF">JKF63_03387</name>
</gene>
<feature type="region of interest" description="Disordered" evidence="1">
    <location>
        <begin position="541"/>
        <end position="560"/>
    </location>
</feature>
<accession>A0A836IAI8</accession>
<feature type="compositionally biased region" description="Basic and acidic residues" evidence="1">
    <location>
        <begin position="27"/>
        <end position="38"/>
    </location>
</feature>
<organism evidence="3 4">
    <name type="scientific">Porcisia hertigi</name>
    <dbReference type="NCBI Taxonomy" id="2761500"/>
    <lineage>
        <taxon>Eukaryota</taxon>
        <taxon>Discoba</taxon>
        <taxon>Euglenozoa</taxon>
        <taxon>Kinetoplastea</taxon>
        <taxon>Metakinetoplastina</taxon>
        <taxon>Trypanosomatida</taxon>
        <taxon>Trypanosomatidae</taxon>
        <taxon>Leishmaniinae</taxon>
        <taxon>Porcisia</taxon>
    </lineage>
</organism>
<feature type="region of interest" description="Disordered" evidence="1">
    <location>
        <begin position="426"/>
        <end position="466"/>
    </location>
</feature>
<evidence type="ECO:0000256" key="1">
    <source>
        <dbReference type="SAM" id="MobiDB-lite"/>
    </source>
</evidence>
<feature type="compositionally biased region" description="Basic and acidic residues" evidence="1">
    <location>
        <begin position="58"/>
        <end position="75"/>
    </location>
</feature>
<name>A0A836IAI8_9TRYP</name>
<reference evidence="3 4" key="1">
    <citation type="submission" date="2021-02" db="EMBL/GenBank/DDBJ databases">
        <title>Porcisia hertigi Genome sequencing and assembly.</title>
        <authorList>
            <person name="Almutairi H."/>
            <person name="Gatherer D."/>
        </authorList>
    </citation>
    <scope>NUCLEOTIDE SEQUENCE [LARGE SCALE GENOMIC DNA]</scope>
    <source>
        <strain evidence="3 4">C119</strain>
    </source>
</reference>